<reference evidence="1 2" key="1">
    <citation type="journal article" date="2023" name="G3 (Bethesda)">
        <title>A chromosome-length genome assembly and annotation of blackberry (Rubus argutus, cv. 'Hillquist').</title>
        <authorList>
            <person name="Bruna T."/>
            <person name="Aryal R."/>
            <person name="Dudchenko O."/>
            <person name="Sargent D.J."/>
            <person name="Mead D."/>
            <person name="Buti M."/>
            <person name="Cavallini A."/>
            <person name="Hytonen T."/>
            <person name="Andres J."/>
            <person name="Pham M."/>
            <person name="Weisz D."/>
            <person name="Mascagni F."/>
            <person name="Usai G."/>
            <person name="Natali L."/>
            <person name="Bassil N."/>
            <person name="Fernandez G.E."/>
            <person name="Lomsadze A."/>
            <person name="Armour M."/>
            <person name="Olukolu B."/>
            <person name="Poorten T."/>
            <person name="Britton C."/>
            <person name="Davik J."/>
            <person name="Ashrafi H."/>
            <person name="Aiden E.L."/>
            <person name="Borodovsky M."/>
            <person name="Worthington M."/>
        </authorList>
    </citation>
    <scope>NUCLEOTIDE SEQUENCE [LARGE SCALE GENOMIC DNA]</scope>
    <source>
        <strain evidence="1">PI 553951</strain>
    </source>
</reference>
<accession>A0AAW1W2A4</accession>
<name>A0AAW1W2A4_RUBAR</name>
<sequence length="80" mass="9419">MRKWLNISAKESDYSADTLDEEEDWDPDLPTLPKFGQWRRGSRFKDIKKDESEVDDPDVNAARTVASIFYLHYSNIILRL</sequence>
<dbReference type="AlphaFoldDB" id="A0AAW1W2A4"/>
<protein>
    <submittedName>
        <fullName evidence="1">Uncharacterized protein</fullName>
    </submittedName>
</protein>
<evidence type="ECO:0000313" key="2">
    <source>
        <dbReference type="Proteomes" id="UP001457282"/>
    </source>
</evidence>
<keyword evidence="2" id="KW-1185">Reference proteome</keyword>
<comment type="caution">
    <text evidence="1">The sequence shown here is derived from an EMBL/GenBank/DDBJ whole genome shotgun (WGS) entry which is preliminary data.</text>
</comment>
<dbReference type="EMBL" id="JBEDUW010000007">
    <property type="protein sequence ID" value="KAK9913431.1"/>
    <property type="molecule type" value="Genomic_DNA"/>
</dbReference>
<organism evidence="1 2">
    <name type="scientific">Rubus argutus</name>
    <name type="common">Southern blackberry</name>
    <dbReference type="NCBI Taxonomy" id="59490"/>
    <lineage>
        <taxon>Eukaryota</taxon>
        <taxon>Viridiplantae</taxon>
        <taxon>Streptophyta</taxon>
        <taxon>Embryophyta</taxon>
        <taxon>Tracheophyta</taxon>
        <taxon>Spermatophyta</taxon>
        <taxon>Magnoliopsida</taxon>
        <taxon>eudicotyledons</taxon>
        <taxon>Gunneridae</taxon>
        <taxon>Pentapetalae</taxon>
        <taxon>rosids</taxon>
        <taxon>fabids</taxon>
        <taxon>Rosales</taxon>
        <taxon>Rosaceae</taxon>
        <taxon>Rosoideae</taxon>
        <taxon>Rosoideae incertae sedis</taxon>
        <taxon>Rubus</taxon>
    </lineage>
</organism>
<evidence type="ECO:0000313" key="1">
    <source>
        <dbReference type="EMBL" id="KAK9913431.1"/>
    </source>
</evidence>
<proteinExistence type="predicted"/>
<dbReference type="Proteomes" id="UP001457282">
    <property type="component" value="Unassembled WGS sequence"/>
</dbReference>
<gene>
    <name evidence="1" type="ORF">M0R45_037248</name>
</gene>